<evidence type="ECO:0000256" key="2">
    <source>
        <dbReference type="ARBA" id="ARBA00022475"/>
    </source>
</evidence>
<proteinExistence type="predicted"/>
<protein>
    <submittedName>
        <fullName evidence="7">Amino acid transporter</fullName>
    </submittedName>
</protein>
<evidence type="ECO:0000256" key="4">
    <source>
        <dbReference type="ARBA" id="ARBA00022989"/>
    </source>
</evidence>
<feature type="transmembrane region" description="Helical" evidence="6">
    <location>
        <begin position="287"/>
        <end position="308"/>
    </location>
</feature>
<feature type="transmembrane region" description="Helical" evidence="6">
    <location>
        <begin position="436"/>
        <end position="452"/>
    </location>
</feature>
<evidence type="ECO:0000256" key="3">
    <source>
        <dbReference type="ARBA" id="ARBA00022692"/>
    </source>
</evidence>
<dbReference type="PANTHER" id="PTHR42770:SF11">
    <property type="entry name" value="INNER MEMBRANE TRANSPORT PROTEIN YBAT"/>
    <property type="match status" value="1"/>
</dbReference>
<feature type="transmembrane region" description="Helical" evidence="6">
    <location>
        <begin position="402"/>
        <end position="424"/>
    </location>
</feature>
<keyword evidence="3 6" id="KW-0812">Transmembrane</keyword>
<feature type="transmembrane region" description="Helical" evidence="6">
    <location>
        <begin position="89"/>
        <end position="120"/>
    </location>
</feature>
<feature type="transmembrane region" description="Helical" evidence="6">
    <location>
        <begin position="140"/>
        <end position="159"/>
    </location>
</feature>
<dbReference type="InterPro" id="IPR050367">
    <property type="entry name" value="APC_superfamily"/>
</dbReference>
<feature type="transmembrane region" description="Helical" evidence="6">
    <location>
        <begin position="20"/>
        <end position="38"/>
    </location>
</feature>
<accession>A0A1H4WCZ2</accession>
<evidence type="ECO:0000256" key="6">
    <source>
        <dbReference type="SAM" id="Phobius"/>
    </source>
</evidence>
<feature type="transmembrane region" description="Helical" evidence="6">
    <location>
        <begin position="370"/>
        <end position="386"/>
    </location>
</feature>
<name>A0A1H4WCZ2_9NOCA</name>
<dbReference type="GO" id="GO:0022857">
    <property type="term" value="F:transmembrane transporter activity"/>
    <property type="evidence" value="ECO:0007669"/>
    <property type="project" value="InterPro"/>
</dbReference>
<dbReference type="GO" id="GO:0005886">
    <property type="term" value="C:plasma membrane"/>
    <property type="evidence" value="ECO:0007669"/>
    <property type="project" value="UniProtKB-SubCell"/>
</dbReference>
<keyword evidence="4 6" id="KW-1133">Transmembrane helix</keyword>
<dbReference type="Gene3D" id="1.20.1740.10">
    <property type="entry name" value="Amino acid/polyamine transporter I"/>
    <property type="match status" value="1"/>
</dbReference>
<feature type="transmembrane region" description="Helical" evidence="6">
    <location>
        <begin position="212"/>
        <end position="232"/>
    </location>
</feature>
<feature type="transmembrane region" description="Helical" evidence="6">
    <location>
        <begin position="244"/>
        <end position="267"/>
    </location>
</feature>
<dbReference type="AlphaFoldDB" id="A0A1H4WCZ2"/>
<evidence type="ECO:0000313" key="7">
    <source>
        <dbReference type="EMBL" id="SEC91105.1"/>
    </source>
</evidence>
<dbReference type="EMBL" id="FNSV01000005">
    <property type="protein sequence ID" value="SEC91105.1"/>
    <property type="molecule type" value="Genomic_DNA"/>
</dbReference>
<dbReference type="OrthoDB" id="9762947at2"/>
<comment type="subcellular location">
    <subcellularLocation>
        <location evidence="1">Cell membrane</location>
        <topology evidence="1">Multi-pass membrane protein</topology>
    </subcellularLocation>
</comment>
<dbReference type="PIRSF" id="PIRSF006060">
    <property type="entry name" value="AA_transporter"/>
    <property type="match status" value="1"/>
</dbReference>
<keyword evidence="8" id="KW-1185">Reference proteome</keyword>
<feature type="transmembrane region" description="Helical" evidence="6">
    <location>
        <begin position="344"/>
        <end position="364"/>
    </location>
</feature>
<dbReference type="RefSeq" id="WP_072947229.1">
    <property type="nucleotide sequence ID" value="NZ_FNSV01000005.1"/>
</dbReference>
<sequence length="525" mass="56798">MSDSVDQHRLAKTLTWRDGMALALALPTGLFVTFGYLLGVVGAWVAITVWFVGAVVSYLQCRVFAEMASMFPRDSGGVARYAIEGWKKYFAPIGAIAAFGYWIGWSLTISMASVVFGELIEATWFEGNTLDIDVLGNHLGLEHVFALGAMLFAWAFNYFGLKFGATVNKVLGLLVIAGLAVVSVACLVSPSIHWSTANLSWSVDGDWKTVVVVLYVTAWAVYTGEIVASFAPEYKDTSRDTSKAMTRISLFMIVLFVVVPLALAGGLGEGTIRDNPVTYVAVAFDHAFGGASWIGTLVIAFSLLVGMISTTADGGRALFGLAQEGMTIKQLDWVNRWGVPGRSLTLDVLLNATVMVLVGHPVSILLASNLGYLLAIILGLAAFILLRKDRPNWPRPIRRSNAWIPVVAVLVVFNVFITVIGVLNPELLGYGGARESLLAVGILLFSVVLYVYRRVVQDKLPLVWRLPAPAMPEGADALALELEMRVTRGAGTVHEEVANNAGLCTIRQSQEPSVRPVKAFTDHDD</sequence>
<feature type="transmembrane region" description="Helical" evidence="6">
    <location>
        <begin position="171"/>
        <end position="192"/>
    </location>
</feature>
<keyword evidence="5 6" id="KW-0472">Membrane</keyword>
<dbReference type="InterPro" id="IPR002293">
    <property type="entry name" value="AA/rel_permease1"/>
</dbReference>
<dbReference type="PANTHER" id="PTHR42770">
    <property type="entry name" value="AMINO ACID TRANSPORTER-RELATED"/>
    <property type="match status" value="1"/>
</dbReference>
<gene>
    <name evidence="7" type="ORF">SAMN04490239_5943</name>
</gene>
<dbReference type="Proteomes" id="UP000183561">
    <property type="component" value="Unassembled WGS sequence"/>
</dbReference>
<evidence type="ECO:0000256" key="1">
    <source>
        <dbReference type="ARBA" id="ARBA00004651"/>
    </source>
</evidence>
<evidence type="ECO:0000313" key="8">
    <source>
        <dbReference type="Proteomes" id="UP000183561"/>
    </source>
</evidence>
<keyword evidence="2" id="KW-1003">Cell membrane</keyword>
<reference evidence="8" key="1">
    <citation type="submission" date="2016-10" db="EMBL/GenBank/DDBJ databases">
        <authorList>
            <person name="Varghese N."/>
            <person name="Submissions S."/>
        </authorList>
    </citation>
    <scope>NUCLEOTIDE SEQUENCE [LARGE SCALE GENOMIC DNA]</scope>
    <source>
        <strain evidence="8">DSM 44498</strain>
    </source>
</reference>
<evidence type="ECO:0000256" key="5">
    <source>
        <dbReference type="ARBA" id="ARBA00023136"/>
    </source>
</evidence>
<dbReference type="Pfam" id="PF13520">
    <property type="entry name" value="AA_permease_2"/>
    <property type="match status" value="1"/>
</dbReference>
<feature type="transmembrane region" description="Helical" evidence="6">
    <location>
        <begin position="44"/>
        <end position="65"/>
    </location>
</feature>
<organism evidence="7 8">
    <name type="scientific">Rhodococcus koreensis</name>
    <dbReference type="NCBI Taxonomy" id="99653"/>
    <lineage>
        <taxon>Bacteria</taxon>
        <taxon>Bacillati</taxon>
        <taxon>Actinomycetota</taxon>
        <taxon>Actinomycetes</taxon>
        <taxon>Mycobacteriales</taxon>
        <taxon>Nocardiaceae</taxon>
        <taxon>Rhodococcus</taxon>
    </lineage>
</organism>